<proteinExistence type="predicted"/>
<name>A0A3P3QR50_9GAMM</name>
<sequence>MNRMKFLLWLKGSWRQVLLSAGLMGLAALAGQIVGNYYYVQQVNLLSLKLEESQKKTDSLTASLNEQLKQNDYLTAELAVEKSAGQLIQQELKAEQQKLFDTRKDLAFYQRIISPELQADSLIIDSFSISPGTAADKFRFNLVLIQQDKQRNFAKGTVDLKLHGFVGDKRNTVDLLQLAGFSKSDKAFSFKYFQIIEGEFSLPEAFKPEKIDVALKVAAARSAKSAKVDKSFFWPTEQPGEILE</sequence>
<dbReference type="InterPro" id="IPR046703">
    <property type="entry name" value="DUF6776"/>
</dbReference>
<dbReference type="AlphaFoldDB" id="A0A3P3QR50"/>
<evidence type="ECO:0000313" key="2">
    <source>
        <dbReference type="Proteomes" id="UP000276260"/>
    </source>
</evidence>
<dbReference type="OrthoDB" id="7056878at2"/>
<dbReference type="Pfam" id="PF20567">
    <property type="entry name" value="DUF6776"/>
    <property type="match status" value="1"/>
</dbReference>
<reference evidence="1 2" key="1">
    <citation type="submission" date="2018-11" db="EMBL/GenBank/DDBJ databases">
        <title>Draft genome analysis of Rheinheimera mesophila isolated from an industrial waste site.</title>
        <authorList>
            <person name="Yu Q."/>
            <person name="Qi Y."/>
            <person name="Zhang H."/>
            <person name="Lu Y."/>
            <person name="Pu J."/>
        </authorList>
    </citation>
    <scope>NUCLEOTIDE SEQUENCE [LARGE SCALE GENOMIC DNA]</scope>
    <source>
        <strain evidence="1 2">IITR13</strain>
    </source>
</reference>
<organism evidence="1 2">
    <name type="scientific">Rheinheimera mesophila</name>
    <dbReference type="NCBI Taxonomy" id="1547515"/>
    <lineage>
        <taxon>Bacteria</taxon>
        <taxon>Pseudomonadati</taxon>
        <taxon>Pseudomonadota</taxon>
        <taxon>Gammaproteobacteria</taxon>
        <taxon>Chromatiales</taxon>
        <taxon>Chromatiaceae</taxon>
        <taxon>Rheinheimera</taxon>
    </lineage>
</organism>
<dbReference type="Proteomes" id="UP000276260">
    <property type="component" value="Unassembled WGS sequence"/>
</dbReference>
<dbReference type="EMBL" id="RRCF01000001">
    <property type="protein sequence ID" value="RRJ23667.1"/>
    <property type="molecule type" value="Genomic_DNA"/>
</dbReference>
<evidence type="ECO:0000313" key="1">
    <source>
        <dbReference type="EMBL" id="RRJ23667.1"/>
    </source>
</evidence>
<protein>
    <submittedName>
        <fullName evidence="1">Uncharacterized protein</fullName>
    </submittedName>
</protein>
<keyword evidence="2" id="KW-1185">Reference proteome</keyword>
<comment type="caution">
    <text evidence="1">The sequence shown here is derived from an EMBL/GenBank/DDBJ whole genome shotgun (WGS) entry which is preliminary data.</text>
</comment>
<accession>A0A3P3QR50</accession>
<dbReference type="RefSeq" id="WP_125060834.1">
    <property type="nucleotide sequence ID" value="NZ_LAVS01000001.1"/>
</dbReference>
<gene>
    <name evidence="1" type="ORF">EIK76_06315</name>
</gene>